<dbReference type="EMBL" id="CP051128">
    <property type="protein sequence ID" value="QIZ06724.1"/>
    <property type="molecule type" value="Genomic_DNA"/>
</dbReference>
<dbReference type="InterPro" id="IPR018821">
    <property type="entry name" value="DUF294_put_nucleoTrafse_sb-bd"/>
</dbReference>
<proteinExistence type="predicted"/>
<evidence type="ECO:0008006" key="5">
    <source>
        <dbReference type="Google" id="ProtNLM"/>
    </source>
</evidence>
<dbReference type="AlphaFoldDB" id="A0A6H1NZH1"/>
<feature type="domain" description="Protein-PII uridylyltransferase N-terminal" evidence="1">
    <location>
        <begin position="27"/>
        <end position="141"/>
    </location>
</feature>
<organism evidence="3 4">
    <name type="scientific">Priestia megaterium</name>
    <name type="common">Bacillus megaterium</name>
    <dbReference type="NCBI Taxonomy" id="1404"/>
    <lineage>
        <taxon>Bacteria</taxon>
        <taxon>Bacillati</taxon>
        <taxon>Bacillota</taxon>
        <taxon>Bacilli</taxon>
        <taxon>Bacillales</taxon>
        <taxon>Bacillaceae</taxon>
        <taxon>Priestia</taxon>
    </lineage>
</organism>
<reference evidence="3 4" key="2">
    <citation type="submission" date="2020-04" db="EMBL/GenBank/DDBJ databases">
        <authorList>
            <person name="Fomenkov A."/>
            <person name="Anton B.P."/>
            <person name="Roberts R.J."/>
        </authorList>
    </citation>
    <scope>NUCLEOTIDE SEQUENCE [LARGE SCALE GENOMIC DNA]</scope>
    <source>
        <strain evidence="3 4">S2</strain>
    </source>
</reference>
<dbReference type="Pfam" id="PF03445">
    <property type="entry name" value="DUF294"/>
    <property type="match status" value="1"/>
</dbReference>
<name>A0A6H1NZH1_PRIMG</name>
<sequence length="317" mass="36566">MNDNIYSAIAEYRKFHMKRVAQDHFKLNELHDNMIKQVLEISLKEVLARNGSPPSPFSFFVMGSAGRFEQSVWSDQDHGIVYLDPTAEAKAYFLSLGKEISKGLYQVGYPYCDGGVMAGNPFWCKSHSEWEKQIKNWALEASWESLRYLLIFIDGRSFYGKHQLLEQLKTLVYQTVQKEHLLPRMTNNTLHFKKGIGVLGQLLVETHGVHTGSLNIKETALFPYVNAARLLAVKENLLETSTLSRLNKLQIHDKDLYTAMFLKLLNYRLLFVNHTDYDSGHYLPVDILTKKQKNEMKDIIKNGVTLHQSVRKLIEKE</sequence>
<dbReference type="Proteomes" id="UP000501868">
    <property type="component" value="Chromosome"/>
</dbReference>
<evidence type="ECO:0000313" key="4">
    <source>
        <dbReference type="Proteomes" id="UP000501868"/>
    </source>
</evidence>
<dbReference type="InterPro" id="IPR005105">
    <property type="entry name" value="GlnD_Uridyltrans_N"/>
</dbReference>
<gene>
    <name evidence="3" type="ORF">HFZ78_08375</name>
</gene>
<dbReference type="GO" id="GO:0008773">
    <property type="term" value="F:[protein-PII] uridylyltransferase activity"/>
    <property type="evidence" value="ECO:0007669"/>
    <property type="project" value="InterPro"/>
</dbReference>
<dbReference type="Pfam" id="PF10335">
    <property type="entry name" value="DUF294_C"/>
    <property type="match status" value="1"/>
</dbReference>
<reference evidence="3 4" key="1">
    <citation type="submission" date="2020-04" db="EMBL/GenBank/DDBJ databases">
        <title>Genome-Wide Identification of 5-Methylcytosine Sites in Bacterial Genomes By High-Throughput Sequencing of MspJI Restriction Fragments.</title>
        <authorList>
            <person name="Wu V."/>
        </authorList>
    </citation>
    <scope>NUCLEOTIDE SEQUENCE [LARGE SCALE GENOMIC DNA]</scope>
    <source>
        <strain evidence="3 4">S2</strain>
    </source>
</reference>
<accession>A0A6H1NZH1</accession>
<evidence type="ECO:0000313" key="3">
    <source>
        <dbReference type="EMBL" id="QIZ06724.1"/>
    </source>
</evidence>
<evidence type="ECO:0000259" key="2">
    <source>
        <dbReference type="Pfam" id="PF10335"/>
    </source>
</evidence>
<feature type="domain" description="DUF294" evidence="2">
    <location>
        <begin position="180"/>
        <end position="311"/>
    </location>
</feature>
<protein>
    <recommendedName>
        <fullName evidence="5">CBS domain-containing protein</fullName>
    </recommendedName>
</protein>
<evidence type="ECO:0000259" key="1">
    <source>
        <dbReference type="Pfam" id="PF03445"/>
    </source>
</evidence>
<dbReference type="CDD" id="cd05401">
    <property type="entry name" value="NT_GlnE_GlnD_like"/>
    <property type="match status" value="1"/>
</dbReference>